<organism evidence="1 2">
    <name type="scientific">Tanacetum coccineum</name>
    <dbReference type="NCBI Taxonomy" id="301880"/>
    <lineage>
        <taxon>Eukaryota</taxon>
        <taxon>Viridiplantae</taxon>
        <taxon>Streptophyta</taxon>
        <taxon>Embryophyta</taxon>
        <taxon>Tracheophyta</taxon>
        <taxon>Spermatophyta</taxon>
        <taxon>Magnoliopsida</taxon>
        <taxon>eudicotyledons</taxon>
        <taxon>Gunneridae</taxon>
        <taxon>Pentapetalae</taxon>
        <taxon>asterids</taxon>
        <taxon>campanulids</taxon>
        <taxon>Asterales</taxon>
        <taxon>Asteraceae</taxon>
        <taxon>Asteroideae</taxon>
        <taxon>Anthemideae</taxon>
        <taxon>Anthemidinae</taxon>
        <taxon>Tanacetum</taxon>
    </lineage>
</organism>
<evidence type="ECO:0000313" key="1">
    <source>
        <dbReference type="EMBL" id="GJU10181.1"/>
    </source>
</evidence>
<protein>
    <submittedName>
        <fullName evidence="1">Uncharacterized protein</fullName>
    </submittedName>
</protein>
<reference evidence="1" key="2">
    <citation type="submission" date="2022-01" db="EMBL/GenBank/DDBJ databases">
        <authorList>
            <person name="Yamashiro T."/>
            <person name="Shiraishi A."/>
            <person name="Satake H."/>
            <person name="Nakayama K."/>
        </authorList>
    </citation>
    <scope>NUCLEOTIDE SEQUENCE</scope>
</reference>
<proteinExistence type="predicted"/>
<reference evidence="1" key="1">
    <citation type="journal article" date="2022" name="Int. J. Mol. Sci.">
        <title>Draft Genome of Tanacetum Coccineum: Genomic Comparison of Closely Related Tanacetum-Family Plants.</title>
        <authorList>
            <person name="Yamashiro T."/>
            <person name="Shiraishi A."/>
            <person name="Nakayama K."/>
            <person name="Satake H."/>
        </authorList>
    </citation>
    <scope>NUCLEOTIDE SEQUENCE</scope>
</reference>
<dbReference type="EMBL" id="BQNB010021799">
    <property type="protein sequence ID" value="GJU10181.1"/>
    <property type="molecule type" value="Genomic_DNA"/>
</dbReference>
<name>A0ABQ5JCA0_9ASTR</name>
<accession>A0ABQ5JCA0</accession>
<gene>
    <name evidence="1" type="ORF">Tco_1132577</name>
</gene>
<sequence length="131" mass="14818">MYTTTSFIPSSIHTMMHSISPCRIFITAMCGIFFSMHHRYGCILHSVSAEEKSWARSDITGRYHSHQVAVAAVLLFLSEELTASRFGKKDIAEAENASLRARIKTTEAIEKMTRNREKQARVKIEQQLAAV</sequence>
<keyword evidence="2" id="KW-1185">Reference proteome</keyword>
<comment type="caution">
    <text evidence="1">The sequence shown here is derived from an EMBL/GenBank/DDBJ whole genome shotgun (WGS) entry which is preliminary data.</text>
</comment>
<dbReference type="Proteomes" id="UP001151760">
    <property type="component" value="Unassembled WGS sequence"/>
</dbReference>
<evidence type="ECO:0000313" key="2">
    <source>
        <dbReference type="Proteomes" id="UP001151760"/>
    </source>
</evidence>